<accession>A0ACB8KBK7</accession>
<proteinExistence type="predicted"/>
<protein>
    <submittedName>
        <fullName evidence="1">Uncharacterized protein</fullName>
    </submittedName>
</protein>
<comment type="caution">
    <text evidence="1">The sequence shown here is derived from an EMBL/GenBank/DDBJ whole genome shotgun (WGS) entry which is preliminary data.</text>
</comment>
<evidence type="ECO:0000313" key="2">
    <source>
        <dbReference type="Proteomes" id="UP000829398"/>
    </source>
</evidence>
<gene>
    <name evidence="1" type="ORF">KPL71_014423</name>
</gene>
<evidence type="ECO:0000313" key="1">
    <source>
        <dbReference type="EMBL" id="KAH9751756.1"/>
    </source>
</evidence>
<dbReference type="Proteomes" id="UP000829398">
    <property type="component" value="Chromosome 5"/>
</dbReference>
<reference evidence="2" key="1">
    <citation type="journal article" date="2023" name="Hortic. Res.">
        <title>A chromosome-level phased genome enabling allele-level studies in sweet orange: a case study on citrus Huanglongbing tolerance.</title>
        <authorList>
            <person name="Wu B."/>
            <person name="Yu Q."/>
            <person name="Deng Z."/>
            <person name="Duan Y."/>
            <person name="Luo F."/>
            <person name="Gmitter F. Jr."/>
        </authorList>
    </citation>
    <scope>NUCLEOTIDE SEQUENCE [LARGE SCALE GENOMIC DNA]</scope>
    <source>
        <strain evidence="2">cv. Valencia</strain>
    </source>
</reference>
<sequence>MNYYESEKQGGRCTNIDADSFNLQHERTFTLRLNSIAQEKWRLVTGVEHEVGKLTTNLQAIQAVLEDAEQRQMKQDNAVTFWLDQLRDASYDMEDVLDEWITETRKLQLDEDGDDDDDDDANAFVTLLTKVCSFFPAASNCFGGFKQLSLRHDIAVKIREISEKLDDIARQKDSFKFVENVSNNVKKPERVRTTFLIDEGEVFGRDDEKNELLGKLLGENGEQHPHIISLVGLGGIGKTTLAQLAYNNDEVKINFEKVIWVCVSDTFDEMRVAKAIIEGLDESKEASGLSEFQSLMSHIHRSIEGKKIFLVLDDVWDGNYNIWAQFFFCLKNGLPGSKIVVTTRNVSVARMMRSTNIISIKPLPEDEFWSLFERFAFFGHSSVDREKLEPIARQIARKCKGLPLAAKVTGNLLCDKRTGNLLSSKSIVNEWQRILDSEVWKVEEIKQGLLAPLLLSYNDLPSNSMVKRCFSYCAVFPKDYNMNKRELINLWMAQGYLNADEDEEMEMIGEEYFNILATRSFFQEFEKDDDDDDILRCKMHDIVHDFAQFVSRKECLWVEINGTKELVINFFGEKVRHIGLNFQRGASFPMSFFEFDRLRSLLIYDTSHYNPSLFQSMAISSAYSLVNAVLYLVSSPGLGIDDESPSNPSLNSSILRELFSKLACLRALVISQPSPIFRPDLNLIREIPENVEKLIHLKYLNLSGLRIESLPETLCELYNLQKLDIRRCQDLRELPTGIGKLKNMRSLLNGDTSSLKYLPIGISRLTSLRTLEKFVVGGGVDGNNTCRLESLKNLQLLRECRVEGLSNVSHVDEAERLQLYNKKNLLRLGLQFGRVADGEGEEGRRKNENDEQLLEALQPPVNVEELWIVYYGGNIFPKWLTLLTNLRDLNLDSCVNCEHLPPLGKLPLEKLKLWNLKSVKRVGNEFWGIEESSEDGPSSSSSSPSVIAFPKLKSLEIWGMEELEKWNYRITRKGNISIMPRLSALSICGCPKLKVLPDYILQTTTLQELRIED</sequence>
<organism evidence="1 2">
    <name type="scientific">Citrus sinensis</name>
    <name type="common">Sweet orange</name>
    <name type="synonym">Citrus aurantium var. sinensis</name>
    <dbReference type="NCBI Taxonomy" id="2711"/>
    <lineage>
        <taxon>Eukaryota</taxon>
        <taxon>Viridiplantae</taxon>
        <taxon>Streptophyta</taxon>
        <taxon>Embryophyta</taxon>
        <taxon>Tracheophyta</taxon>
        <taxon>Spermatophyta</taxon>
        <taxon>Magnoliopsida</taxon>
        <taxon>eudicotyledons</taxon>
        <taxon>Gunneridae</taxon>
        <taxon>Pentapetalae</taxon>
        <taxon>rosids</taxon>
        <taxon>malvids</taxon>
        <taxon>Sapindales</taxon>
        <taxon>Rutaceae</taxon>
        <taxon>Aurantioideae</taxon>
        <taxon>Citrus</taxon>
    </lineage>
</organism>
<keyword evidence="2" id="KW-1185">Reference proteome</keyword>
<dbReference type="EMBL" id="CM039174">
    <property type="protein sequence ID" value="KAH9751756.1"/>
    <property type="molecule type" value="Genomic_DNA"/>
</dbReference>
<name>A0ACB8KBK7_CITSI</name>